<dbReference type="GeneID" id="81478034"/>
<dbReference type="KEGG" id="cgz:M787_001780"/>
<dbReference type="Proteomes" id="UP000019147">
    <property type="component" value="Chromosome"/>
</dbReference>
<dbReference type="EMBL" id="CP015840">
    <property type="protein sequence ID" value="ANG66051.1"/>
    <property type="molecule type" value="Genomic_DNA"/>
</dbReference>
<sequence>MKKLEFLIPQKSLDDDLLNLNKQGIIAGPEELKPPFLYRAEEILENAPEHPTAFPSRLQEMFDINPTHLEVIYSNEGMDVWEAGCTWIANNQVTIQLRAHLRKAARWFCIYSKEEILAHEAVHAVRMKFYEPMFEEVLAYQTSLFVWRRFLGPLFRSPGESYCLFFFVLLGLGITFWAPVLGLLCLLATPIYFGARLCIVQRYLYRAKKKIRKMLGIPPLWVLLRLTDAEIRMFASQPIPVLEHYAREQKLKSVRWQQIYISYFA</sequence>
<dbReference type="AlphaFoldDB" id="A0A173DYP7"/>
<dbReference type="OrthoDB" id="18600at2"/>
<accession>A0A173DYP7</accession>
<reference evidence="1 2" key="1">
    <citation type="journal article" date="2014" name="Syst. Appl. Microbiol.">
        <title>Evidence for the existence of two new members of the family Chlamydiaceae and proposal of Chlamydia avium sp. nov. and Chlamydia gallinacea sp. nov.</title>
        <authorList>
            <person name="Sachse K."/>
            <person name="Laroucau K."/>
            <person name="Riege K."/>
            <person name="Wehner S."/>
            <person name="Dilcher M."/>
            <person name="Creasy H.H."/>
            <person name="Weidmann M."/>
            <person name="Myers G."/>
            <person name="Vorimore F."/>
            <person name="Vicari N."/>
            <person name="Magnino S."/>
            <person name="Liebler-Tenorio E."/>
            <person name="Ruettger A."/>
            <person name="Bavoil P.M."/>
            <person name="Hufert F.T."/>
            <person name="Rossello-Mora R."/>
            <person name="Marz M."/>
        </authorList>
    </citation>
    <scope>NUCLEOTIDE SEQUENCE [LARGE SCALE GENOMIC DNA]</scope>
    <source>
        <strain evidence="1 2">08-1274/3</strain>
    </source>
</reference>
<name>A0A173DYP7_9CHLA</name>
<proteinExistence type="predicted"/>
<gene>
    <name evidence="1" type="ORF">M787_001780</name>
</gene>
<evidence type="ECO:0000313" key="2">
    <source>
        <dbReference type="Proteomes" id="UP000019147"/>
    </source>
</evidence>
<organism evidence="1 2">
    <name type="scientific">Chlamydia gallinacea 08-1274/3</name>
    <dbReference type="NCBI Taxonomy" id="1143323"/>
    <lineage>
        <taxon>Bacteria</taxon>
        <taxon>Pseudomonadati</taxon>
        <taxon>Chlamydiota</taxon>
        <taxon>Chlamydiia</taxon>
        <taxon>Chlamydiales</taxon>
        <taxon>Chlamydiaceae</taxon>
        <taxon>Chlamydia/Chlamydophila group</taxon>
        <taxon>Chlamydia</taxon>
    </lineage>
</organism>
<evidence type="ECO:0000313" key="1">
    <source>
        <dbReference type="EMBL" id="ANG66051.1"/>
    </source>
</evidence>
<protein>
    <submittedName>
        <fullName evidence="1">Uncharacterized protein</fullName>
    </submittedName>
</protein>
<dbReference type="RefSeq" id="WP_021828752.1">
    <property type="nucleotide sequence ID" value="NZ_CP015840.1"/>
</dbReference>